<dbReference type="Pfam" id="PF00753">
    <property type="entry name" value="Lactamase_B"/>
    <property type="match status" value="1"/>
</dbReference>
<dbReference type="SMART" id="SM00849">
    <property type="entry name" value="Lactamase_B"/>
    <property type="match status" value="1"/>
</dbReference>
<accession>A0ABX2H5G5</accession>
<evidence type="ECO:0000313" key="4">
    <source>
        <dbReference type="Proteomes" id="UP001644719"/>
    </source>
</evidence>
<dbReference type="InterPro" id="IPR036866">
    <property type="entry name" value="RibonucZ/Hydroxyglut_hydro"/>
</dbReference>
<feature type="domain" description="Metallo-beta-lactamase" evidence="2">
    <location>
        <begin position="47"/>
        <end position="213"/>
    </location>
</feature>
<dbReference type="InterPro" id="IPR052159">
    <property type="entry name" value="Competence_DNA_uptake"/>
</dbReference>
<feature type="region of interest" description="Disordered" evidence="1">
    <location>
        <begin position="283"/>
        <end position="320"/>
    </location>
</feature>
<dbReference type="Proteomes" id="UP001644719">
    <property type="component" value="Unassembled WGS sequence"/>
</dbReference>
<dbReference type="EMBL" id="JAAITS010000007">
    <property type="protein sequence ID" value="NSG84596.1"/>
    <property type="molecule type" value="Genomic_DNA"/>
</dbReference>
<name>A0ABX2H5G5_9FIRM</name>
<sequence length="380" mass="40215">MKHLRKQIAGYLLTLILLMAGIVFPGSGEKVLASGGSMTVHFLDVGQGLSILVQSEGQNLLYDGGPRSASSYVVSYLQEQNVSEIDYLISSHYDEDHVSGLIGCLNAFQVDNVIGADYIHDSSLYGSFMDAVAAHGLEVQHPAVGAEYTFGSGEFTILSPKEISKESNANSVAIKLTNGENSFVFTGDADFNCEADMVNSGLDLSCDVLSVGHHGSATSTSWDFLQAAVPEFAVISCGAGNMYGHPHADTMEKLSDMGIQVYRSDEQGTIVASSDGSAITWSADPCNDYTSGDGETAGQSEGEKGFTAEDNSGTDAAAASEKSEQIAAADDSQEEMVWISATGSKYHSIPDCGNMNPDKAYQEPVSQAEAQGYEACKKCF</sequence>
<proteinExistence type="predicted"/>
<dbReference type="SUPFAM" id="SSF56281">
    <property type="entry name" value="Metallo-hydrolase/oxidoreductase"/>
    <property type="match status" value="1"/>
</dbReference>
<dbReference type="InterPro" id="IPR035681">
    <property type="entry name" value="ComA-like_MBL"/>
</dbReference>
<dbReference type="Gene3D" id="3.60.15.10">
    <property type="entry name" value="Ribonuclease Z/Hydroxyacylglutathione hydrolase-like"/>
    <property type="match status" value="1"/>
</dbReference>
<reference evidence="3 4" key="1">
    <citation type="journal article" date="2020" name="Cell Host Microbe">
        <title>Functional and Genomic Variation between Human-Derived Isolates of Lachnospiraceae Reveals Inter- and Intra-Species Diversity.</title>
        <authorList>
            <person name="Sorbara M.T."/>
            <person name="Littmann E.R."/>
            <person name="Fontana E."/>
            <person name="Moody T.U."/>
            <person name="Kohout C.E."/>
            <person name="Gjonbalaj M."/>
            <person name="Eaton V."/>
            <person name="Seok R."/>
            <person name="Leiner I.M."/>
            <person name="Pamer E.G."/>
        </authorList>
    </citation>
    <scope>NUCLEOTIDE SEQUENCE [LARGE SCALE GENOMIC DNA]</scope>
    <source>
        <strain evidence="3 4">MSK.17.74</strain>
    </source>
</reference>
<dbReference type="RefSeq" id="WP_148463525.1">
    <property type="nucleotide sequence ID" value="NZ_JAAINN010000013.1"/>
</dbReference>
<dbReference type="CDD" id="cd07731">
    <property type="entry name" value="ComA-like_MBL-fold"/>
    <property type="match status" value="1"/>
</dbReference>
<dbReference type="PANTHER" id="PTHR30619">
    <property type="entry name" value="DNA INTERNALIZATION/COMPETENCE PROTEIN COMEC/REC2"/>
    <property type="match status" value="1"/>
</dbReference>
<dbReference type="PANTHER" id="PTHR30619:SF7">
    <property type="entry name" value="BETA-LACTAMASE DOMAIN PROTEIN"/>
    <property type="match status" value="1"/>
</dbReference>
<organism evidence="3 4">
    <name type="scientific">Blautia faecis</name>
    <dbReference type="NCBI Taxonomy" id="871665"/>
    <lineage>
        <taxon>Bacteria</taxon>
        <taxon>Bacillati</taxon>
        <taxon>Bacillota</taxon>
        <taxon>Clostridia</taxon>
        <taxon>Lachnospirales</taxon>
        <taxon>Lachnospiraceae</taxon>
        <taxon>Blautia</taxon>
    </lineage>
</organism>
<evidence type="ECO:0000313" key="3">
    <source>
        <dbReference type="EMBL" id="NSG84596.1"/>
    </source>
</evidence>
<dbReference type="InterPro" id="IPR001279">
    <property type="entry name" value="Metallo-B-lactamas"/>
</dbReference>
<evidence type="ECO:0000259" key="2">
    <source>
        <dbReference type="SMART" id="SM00849"/>
    </source>
</evidence>
<comment type="caution">
    <text evidence="3">The sequence shown here is derived from an EMBL/GenBank/DDBJ whole genome shotgun (WGS) entry which is preliminary data.</text>
</comment>
<evidence type="ECO:0000256" key="1">
    <source>
        <dbReference type="SAM" id="MobiDB-lite"/>
    </source>
</evidence>
<protein>
    <submittedName>
        <fullName evidence="3">MBL fold metallo-hydrolase</fullName>
    </submittedName>
</protein>
<gene>
    <name evidence="3" type="ORF">G5B17_03925</name>
</gene>
<keyword evidence="4" id="KW-1185">Reference proteome</keyword>